<dbReference type="EMBL" id="NBYY01000016">
    <property type="protein sequence ID" value="PCS22598.1"/>
    <property type="molecule type" value="Genomic_DNA"/>
</dbReference>
<gene>
    <name evidence="2" type="ORF">BTN49_1824</name>
</gene>
<organism evidence="2 3">
    <name type="scientific">Candidatus Enterovibrio escicola</name>
    <dbReference type="NCBI Taxonomy" id="1927127"/>
    <lineage>
        <taxon>Bacteria</taxon>
        <taxon>Pseudomonadati</taxon>
        <taxon>Pseudomonadota</taxon>
        <taxon>Gammaproteobacteria</taxon>
        <taxon>Vibrionales</taxon>
        <taxon>Vibrionaceae</taxon>
        <taxon>Enterovibrio</taxon>
    </lineage>
</organism>
<dbReference type="InterPro" id="IPR010095">
    <property type="entry name" value="Cas12f1-like_TNB"/>
</dbReference>
<name>A0A2A5T3A7_9GAMM</name>
<keyword evidence="3" id="KW-1185">Reference proteome</keyword>
<dbReference type="AlphaFoldDB" id="A0A2A5T3A7"/>
<dbReference type="GeneID" id="71202147"/>
<evidence type="ECO:0000256" key="1">
    <source>
        <dbReference type="ARBA" id="ARBA00023125"/>
    </source>
</evidence>
<evidence type="ECO:0000313" key="3">
    <source>
        <dbReference type="Proteomes" id="UP000219020"/>
    </source>
</evidence>
<protein>
    <submittedName>
        <fullName evidence="2">Mobile element protein</fullName>
    </submittedName>
</protein>
<comment type="caution">
    <text evidence="2">The sequence shown here is derived from an EMBL/GenBank/DDBJ whole genome shotgun (WGS) entry which is preliminary data.</text>
</comment>
<proteinExistence type="predicted"/>
<accession>A0A2A5T3A7</accession>
<dbReference type="Proteomes" id="UP000219020">
    <property type="component" value="Unassembled WGS sequence"/>
</dbReference>
<evidence type="ECO:0000313" key="2">
    <source>
        <dbReference type="EMBL" id="PCS22598.1"/>
    </source>
</evidence>
<sequence length="61" mass="7116">MTSKLVNENQVIGIELLKVKNMVKNRTLSKHIYDANFGEIVRQLEYKANWYGRTVFGLCIQ</sequence>
<dbReference type="RefSeq" id="WP_339376924.1">
    <property type="nucleotide sequence ID" value="NZ_CAWNJE010000011.1"/>
</dbReference>
<dbReference type="GO" id="GO:0003677">
    <property type="term" value="F:DNA binding"/>
    <property type="evidence" value="ECO:0007669"/>
    <property type="project" value="UniProtKB-KW"/>
</dbReference>
<keyword evidence="1" id="KW-0238">DNA-binding</keyword>
<reference evidence="3" key="1">
    <citation type="submission" date="2017-04" db="EMBL/GenBank/DDBJ databases">
        <title>Genome evolution of the luminous symbionts of deep sea anglerfish.</title>
        <authorList>
            <person name="Hendry T.A."/>
        </authorList>
    </citation>
    <scope>NUCLEOTIDE SEQUENCE [LARGE SCALE GENOMIC DNA]</scope>
</reference>
<dbReference type="NCBIfam" id="TIGR01766">
    <property type="entry name" value="IS200/IS605 family accessory protein TnpB-like domain"/>
    <property type="match status" value="1"/>
</dbReference>